<dbReference type="EMBL" id="BQNB010020490">
    <property type="protein sequence ID" value="GJT96535.1"/>
    <property type="molecule type" value="Genomic_DNA"/>
</dbReference>
<reference evidence="1" key="2">
    <citation type="submission" date="2022-01" db="EMBL/GenBank/DDBJ databases">
        <authorList>
            <person name="Yamashiro T."/>
            <person name="Shiraishi A."/>
            <person name="Satake H."/>
            <person name="Nakayama K."/>
        </authorList>
    </citation>
    <scope>NUCLEOTIDE SEQUENCE</scope>
</reference>
<evidence type="ECO:0000313" key="2">
    <source>
        <dbReference type="Proteomes" id="UP001151760"/>
    </source>
</evidence>
<keyword evidence="2" id="KW-1185">Reference proteome</keyword>
<protein>
    <submittedName>
        <fullName evidence="1">Uncharacterized protein</fullName>
    </submittedName>
</protein>
<proteinExistence type="predicted"/>
<reference evidence="1" key="1">
    <citation type="journal article" date="2022" name="Int. J. Mol. Sci.">
        <title>Draft Genome of Tanacetum Coccineum: Genomic Comparison of Closely Related Tanacetum-Family Plants.</title>
        <authorList>
            <person name="Yamashiro T."/>
            <person name="Shiraishi A."/>
            <person name="Nakayama K."/>
            <person name="Satake H."/>
        </authorList>
    </citation>
    <scope>NUCLEOTIDE SEQUENCE</scope>
</reference>
<organism evidence="1 2">
    <name type="scientific">Tanacetum coccineum</name>
    <dbReference type="NCBI Taxonomy" id="301880"/>
    <lineage>
        <taxon>Eukaryota</taxon>
        <taxon>Viridiplantae</taxon>
        <taxon>Streptophyta</taxon>
        <taxon>Embryophyta</taxon>
        <taxon>Tracheophyta</taxon>
        <taxon>Spermatophyta</taxon>
        <taxon>Magnoliopsida</taxon>
        <taxon>eudicotyledons</taxon>
        <taxon>Gunneridae</taxon>
        <taxon>Pentapetalae</taxon>
        <taxon>asterids</taxon>
        <taxon>campanulids</taxon>
        <taxon>Asterales</taxon>
        <taxon>Asteraceae</taxon>
        <taxon>Asteroideae</taxon>
        <taxon>Anthemideae</taxon>
        <taxon>Anthemidinae</taxon>
        <taxon>Tanacetum</taxon>
    </lineage>
</organism>
<sequence length="184" mass="19881">MESLRRRASTWSILTNDNDDISHLFSVGNKHGTDGTVGVADLVEPHVERHGQGPSRRSFEKTRDGVGVERLLDWCASSKSTVGSQADAIVSWGTVKNAQSLVNVSKLDHFIGVCWVGVYDDDGGGGGGGGISSCDADMFSFDAERFKTGFYCSSYSEFLTGSDTTCESLRNRSIQPIKDDSQDV</sequence>
<comment type="caution">
    <text evidence="1">The sequence shown here is derived from an EMBL/GenBank/DDBJ whole genome shotgun (WGS) entry which is preliminary data.</text>
</comment>
<gene>
    <name evidence="1" type="ORF">Tco_1092053</name>
</gene>
<dbReference type="Proteomes" id="UP001151760">
    <property type="component" value="Unassembled WGS sequence"/>
</dbReference>
<evidence type="ECO:0000313" key="1">
    <source>
        <dbReference type="EMBL" id="GJT96535.1"/>
    </source>
</evidence>
<accession>A0ABQ5I912</accession>
<name>A0ABQ5I912_9ASTR</name>